<dbReference type="OMA" id="YGGPPPC"/>
<dbReference type="GO" id="GO:0046872">
    <property type="term" value="F:metal ion binding"/>
    <property type="evidence" value="ECO:0007669"/>
    <property type="project" value="InterPro"/>
</dbReference>
<dbReference type="AlphaFoldDB" id="A0A2P6Q217"/>
<organism evidence="3 4">
    <name type="scientific">Rosa chinensis</name>
    <name type="common">China rose</name>
    <dbReference type="NCBI Taxonomy" id="74649"/>
    <lineage>
        <taxon>Eukaryota</taxon>
        <taxon>Viridiplantae</taxon>
        <taxon>Streptophyta</taxon>
        <taxon>Embryophyta</taxon>
        <taxon>Tracheophyta</taxon>
        <taxon>Spermatophyta</taxon>
        <taxon>Magnoliopsida</taxon>
        <taxon>eudicotyledons</taxon>
        <taxon>Gunneridae</taxon>
        <taxon>Pentapetalae</taxon>
        <taxon>rosids</taxon>
        <taxon>fabids</taxon>
        <taxon>Rosales</taxon>
        <taxon>Rosaceae</taxon>
        <taxon>Rosoideae</taxon>
        <taxon>Rosoideae incertae sedis</taxon>
        <taxon>Rosa</taxon>
    </lineage>
</organism>
<dbReference type="InterPro" id="IPR036163">
    <property type="entry name" value="HMA_dom_sf"/>
</dbReference>
<dbReference type="PANTHER" id="PTHR47488">
    <property type="entry name" value="HEAVY METAL TRANSPORT/DETOXIFICATION SUPERFAMILY PROTEIN"/>
    <property type="match status" value="1"/>
</dbReference>
<evidence type="ECO:0000259" key="2">
    <source>
        <dbReference type="PROSITE" id="PS50846"/>
    </source>
</evidence>
<dbReference type="PROSITE" id="PS50846">
    <property type="entry name" value="HMA_2"/>
    <property type="match status" value="1"/>
</dbReference>
<protein>
    <submittedName>
        <fullName evidence="3">Putative heavy metal-associated domain, HMA</fullName>
    </submittedName>
</protein>
<name>A0A2P6Q217_ROSCH</name>
<dbReference type="SUPFAM" id="SSF55008">
    <property type="entry name" value="HMA, heavy metal-associated domain"/>
    <property type="match status" value="1"/>
</dbReference>
<dbReference type="Proteomes" id="UP000238479">
    <property type="component" value="Chromosome 5"/>
</dbReference>
<dbReference type="PANTHER" id="PTHR47488:SF7">
    <property type="entry name" value="HEAVY METAL TRANSPORT_DETOXIFICATION SUPERFAMILY PROTEIN"/>
    <property type="match status" value="1"/>
</dbReference>
<comment type="caution">
    <text evidence="3">The sequence shown here is derived from an EMBL/GenBank/DDBJ whole genome shotgun (WGS) entry which is preliminary data.</text>
</comment>
<feature type="compositionally biased region" description="Basic and acidic residues" evidence="1">
    <location>
        <begin position="76"/>
        <end position="153"/>
    </location>
</feature>
<gene>
    <name evidence="3" type="ORF">RchiOBHm_Chr5g0000621</name>
</gene>
<dbReference type="InterPro" id="IPR006121">
    <property type="entry name" value="HMA_dom"/>
</dbReference>
<evidence type="ECO:0000256" key="1">
    <source>
        <dbReference type="SAM" id="MobiDB-lite"/>
    </source>
</evidence>
<keyword evidence="4" id="KW-1185">Reference proteome</keyword>
<sequence length="232" mass="26348">MGEKEKVTIMILKVDLQCEKCYRKVKKVLCKFPQIRDQTYDEKNNLVIIKVVCCSPEKIRDKLCCKGGGAIKSIEIKVPEKPKPKEPEKPKDQKPKEPEKPKEKPKEPEKPKEKPKEPEKPKEQPKEPEKPKEKPKEPEKPKEKPKEPEKPKEAPPAVMVNPCCMECYGGHPGGPCQTGYGYGGPAPYIEYDGYYGRPVYDSYGGGRNYTTSYCVTRPDCFSEENPQACAIM</sequence>
<dbReference type="Gramene" id="PRQ28215">
    <property type="protein sequence ID" value="PRQ28215"/>
    <property type="gene ID" value="RchiOBHm_Chr5g0000621"/>
</dbReference>
<dbReference type="Gene3D" id="3.30.70.100">
    <property type="match status" value="1"/>
</dbReference>
<reference evidence="3 4" key="1">
    <citation type="journal article" date="2018" name="Nat. Genet.">
        <title>The Rosa genome provides new insights in the design of modern roses.</title>
        <authorList>
            <person name="Bendahmane M."/>
        </authorList>
    </citation>
    <scope>NUCLEOTIDE SEQUENCE [LARGE SCALE GENOMIC DNA]</scope>
    <source>
        <strain evidence="4">cv. Old Blush</strain>
    </source>
</reference>
<dbReference type="GO" id="GO:1900150">
    <property type="term" value="P:regulation of defense response to fungus"/>
    <property type="evidence" value="ECO:0007669"/>
    <property type="project" value="InterPro"/>
</dbReference>
<evidence type="ECO:0000313" key="4">
    <source>
        <dbReference type="Proteomes" id="UP000238479"/>
    </source>
</evidence>
<accession>A0A2P6Q217</accession>
<dbReference type="EMBL" id="PDCK01000043">
    <property type="protein sequence ID" value="PRQ28215.1"/>
    <property type="molecule type" value="Genomic_DNA"/>
</dbReference>
<proteinExistence type="predicted"/>
<evidence type="ECO:0000313" key="3">
    <source>
        <dbReference type="EMBL" id="PRQ28215.1"/>
    </source>
</evidence>
<feature type="region of interest" description="Disordered" evidence="1">
    <location>
        <begin position="76"/>
        <end position="155"/>
    </location>
</feature>
<feature type="domain" description="HMA" evidence="2">
    <location>
        <begin position="7"/>
        <end position="71"/>
    </location>
</feature>
<dbReference type="OrthoDB" id="785270at2759"/>
<dbReference type="STRING" id="74649.A0A2P6Q217"/>
<dbReference type="InterPro" id="IPR044169">
    <property type="entry name" value="PI21"/>
</dbReference>